<evidence type="ECO:0000313" key="1">
    <source>
        <dbReference type="EMBL" id="SVD39628.1"/>
    </source>
</evidence>
<proteinExistence type="predicted"/>
<accession>A0A382V109</accession>
<evidence type="ECO:0008006" key="2">
    <source>
        <dbReference type="Google" id="ProtNLM"/>
    </source>
</evidence>
<sequence>MTRQTILEEILRTKRDEITSLTLFEKALEAQVVKAPPLRGFEVALQR</sequence>
<dbReference type="AlphaFoldDB" id="A0A382V109"/>
<name>A0A382V109_9ZZZZ</name>
<feature type="non-terminal residue" evidence="1">
    <location>
        <position position="47"/>
    </location>
</feature>
<dbReference type="EMBL" id="UINC01147991">
    <property type="protein sequence ID" value="SVD39628.1"/>
    <property type="molecule type" value="Genomic_DNA"/>
</dbReference>
<gene>
    <name evidence="1" type="ORF">METZ01_LOCUS392482</name>
</gene>
<reference evidence="1" key="1">
    <citation type="submission" date="2018-05" db="EMBL/GenBank/DDBJ databases">
        <authorList>
            <person name="Lanie J.A."/>
            <person name="Ng W.-L."/>
            <person name="Kazmierczak K.M."/>
            <person name="Andrzejewski T.M."/>
            <person name="Davidsen T.M."/>
            <person name="Wayne K.J."/>
            <person name="Tettelin H."/>
            <person name="Glass J.I."/>
            <person name="Rusch D."/>
            <person name="Podicherti R."/>
            <person name="Tsui H.-C.T."/>
            <person name="Winkler M.E."/>
        </authorList>
    </citation>
    <scope>NUCLEOTIDE SEQUENCE</scope>
</reference>
<protein>
    <recommendedName>
        <fullName evidence="2">Indole-3-glycerol-phosphate synthase TrpC</fullName>
    </recommendedName>
</protein>
<organism evidence="1">
    <name type="scientific">marine metagenome</name>
    <dbReference type="NCBI Taxonomy" id="408172"/>
    <lineage>
        <taxon>unclassified sequences</taxon>
        <taxon>metagenomes</taxon>
        <taxon>ecological metagenomes</taxon>
    </lineage>
</organism>